<reference evidence="14" key="1">
    <citation type="journal article" date="2018" name="Nat. Microbiol.">
        <title>Leveraging single-cell genomics to expand the fungal tree of life.</title>
        <authorList>
            <person name="Ahrendt S.R."/>
            <person name="Quandt C.A."/>
            <person name="Ciobanu D."/>
            <person name="Clum A."/>
            <person name="Salamov A."/>
            <person name="Andreopoulos B."/>
            <person name="Cheng J.F."/>
            <person name="Woyke T."/>
            <person name="Pelin A."/>
            <person name="Henrissat B."/>
            <person name="Reynolds N.K."/>
            <person name="Benny G.L."/>
            <person name="Smith M.E."/>
            <person name="James T.Y."/>
            <person name="Grigoriev I.V."/>
        </authorList>
    </citation>
    <scope>NUCLEOTIDE SEQUENCE [LARGE SCALE GENOMIC DNA]</scope>
    <source>
        <strain evidence="14">RSA 1356</strain>
    </source>
</reference>
<accession>A0A4P9XIL5</accession>
<dbReference type="InterPro" id="IPR001594">
    <property type="entry name" value="Palmitoyltrfase_DHHC"/>
</dbReference>
<dbReference type="Pfam" id="PF01529">
    <property type="entry name" value="DHHC"/>
    <property type="match status" value="1"/>
</dbReference>
<evidence type="ECO:0000256" key="7">
    <source>
        <dbReference type="ARBA" id="ARBA00023288"/>
    </source>
</evidence>
<dbReference type="OrthoDB" id="9909019at2759"/>
<name>A0A4P9XIL5_9FUNG</name>
<evidence type="ECO:0000256" key="11">
    <source>
        <dbReference type="RuleBase" id="RU079119"/>
    </source>
</evidence>
<dbReference type="GO" id="GO:0005783">
    <property type="term" value="C:endoplasmic reticulum"/>
    <property type="evidence" value="ECO:0007669"/>
    <property type="project" value="TreeGrafter"/>
</dbReference>
<evidence type="ECO:0000256" key="4">
    <source>
        <dbReference type="ARBA" id="ARBA00022989"/>
    </source>
</evidence>
<gene>
    <name evidence="13" type="ORF">THASP1DRAFT_19680</name>
</gene>
<organism evidence="13 14">
    <name type="scientific">Thamnocephalis sphaerospora</name>
    <dbReference type="NCBI Taxonomy" id="78915"/>
    <lineage>
        <taxon>Eukaryota</taxon>
        <taxon>Fungi</taxon>
        <taxon>Fungi incertae sedis</taxon>
        <taxon>Zoopagomycota</taxon>
        <taxon>Zoopagomycotina</taxon>
        <taxon>Zoopagomycetes</taxon>
        <taxon>Zoopagales</taxon>
        <taxon>Sigmoideomycetaceae</taxon>
        <taxon>Thamnocephalis</taxon>
    </lineage>
</organism>
<evidence type="ECO:0000256" key="8">
    <source>
        <dbReference type="ARBA" id="ARBA00023315"/>
    </source>
</evidence>
<keyword evidence="8 11" id="KW-0012">Acyltransferase</keyword>
<dbReference type="EMBL" id="KZ993098">
    <property type="protein sequence ID" value="RKP05546.1"/>
    <property type="molecule type" value="Genomic_DNA"/>
</dbReference>
<evidence type="ECO:0000256" key="3">
    <source>
        <dbReference type="ARBA" id="ARBA00022692"/>
    </source>
</evidence>
<keyword evidence="5 11" id="KW-0472">Membrane</keyword>
<evidence type="ECO:0000256" key="6">
    <source>
        <dbReference type="ARBA" id="ARBA00023139"/>
    </source>
</evidence>
<dbReference type="GO" id="GO:0019706">
    <property type="term" value="F:protein-cysteine S-palmitoyltransferase activity"/>
    <property type="evidence" value="ECO:0007669"/>
    <property type="project" value="UniProtKB-EC"/>
</dbReference>
<keyword evidence="14" id="KW-1185">Reference proteome</keyword>
<feature type="transmembrane region" description="Helical" evidence="11">
    <location>
        <begin position="107"/>
        <end position="126"/>
    </location>
</feature>
<protein>
    <recommendedName>
        <fullName evidence="11">Palmitoyltransferase</fullName>
        <ecNumber evidence="11">2.3.1.225</ecNumber>
    </recommendedName>
</protein>
<dbReference type="GO" id="GO:0005794">
    <property type="term" value="C:Golgi apparatus"/>
    <property type="evidence" value="ECO:0007669"/>
    <property type="project" value="TreeGrafter"/>
</dbReference>
<dbReference type="PROSITE" id="PS50216">
    <property type="entry name" value="DHHC"/>
    <property type="match status" value="1"/>
</dbReference>
<feature type="domain" description="Palmitoyltransferase DHHC" evidence="12">
    <location>
        <begin position="183"/>
        <end position="228"/>
    </location>
</feature>
<comment type="domain">
    <text evidence="11">The DHHC domain is required for palmitoyltransferase activity.</text>
</comment>
<dbReference type="STRING" id="78915.A0A4P9XIL5"/>
<proteinExistence type="inferred from homology"/>
<dbReference type="Proteomes" id="UP000271241">
    <property type="component" value="Unassembled WGS sequence"/>
</dbReference>
<evidence type="ECO:0000313" key="13">
    <source>
        <dbReference type="EMBL" id="RKP05546.1"/>
    </source>
</evidence>
<evidence type="ECO:0000256" key="10">
    <source>
        <dbReference type="ARBA" id="ARBA00048048"/>
    </source>
</evidence>
<sequence>MAGRPAQKPRGLRAGNGPSRVAYLQSYGNTVRTTKPPGPFRRWCRRILWKVSRPSVHGGNNRVLCGGRAVTGRDSWAFILAQLLLIAPTVLFSISVCPYLWSHVSPAAVVAFAYVALISLASMYYTSLTDPGIIPRDLDPFPNTSSAAPRDDAAIISAGDDPYAPPAPTAVPREVIVNGMTVHLKYCETCRIYRPPRASHCRQCDNCIEDQDHHCVWLNNCVGRRNYRPLGGLALYHTWLVSQNLTTHEQVRAACLLVRFAADRRNPYDSGSIWKNMSIVLCRPRISP</sequence>
<dbReference type="AlphaFoldDB" id="A0A4P9XIL5"/>
<dbReference type="InterPro" id="IPR039859">
    <property type="entry name" value="PFA4/ZDH16/20/ERF2-like"/>
</dbReference>
<feature type="transmembrane region" description="Helical" evidence="11">
    <location>
        <begin position="76"/>
        <end position="101"/>
    </location>
</feature>
<dbReference type="GO" id="GO:0006612">
    <property type="term" value="P:protein targeting to membrane"/>
    <property type="evidence" value="ECO:0007669"/>
    <property type="project" value="TreeGrafter"/>
</dbReference>
<evidence type="ECO:0000256" key="2">
    <source>
        <dbReference type="ARBA" id="ARBA00022679"/>
    </source>
</evidence>
<dbReference type="PANTHER" id="PTHR22883:SF43">
    <property type="entry name" value="PALMITOYLTRANSFERASE APP"/>
    <property type="match status" value="1"/>
</dbReference>
<evidence type="ECO:0000256" key="5">
    <source>
        <dbReference type="ARBA" id="ARBA00023136"/>
    </source>
</evidence>
<keyword evidence="4 11" id="KW-1133">Transmembrane helix</keyword>
<evidence type="ECO:0000256" key="9">
    <source>
        <dbReference type="ARBA" id="ARBA00023463"/>
    </source>
</evidence>
<keyword evidence="6" id="KW-0564">Palmitate</keyword>
<evidence type="ECO:0000313" key="14">
    <source>
        <dbReference type="Proteomes" id="UP000271241"/>
    </source>
</evidence>
<keyword evidence="2 11" id="KW-0808">Transferase</keyword>
<keyword evidence="3 11" id="KW-0812">Transmembrane</keyword>
<dbReference type="EC" id="2.3.1.225" evidence="11"/>
<keyword evidence="7" id="KW-0449">Lipoprotein</keyword>
<dbReference type="PANTHER" id="PTHR22883">
    <property type="entry name" value="ZINC FINGER DHHC DOMAIN CONTAINING PROTEIN"/>
    <property type="match status" value="1"/>
</dbReference>
<comment type="subcellular location">
    <subcellularLocation>
        <location evidence="1">Endomembrane system</location>
        <topology evidence="1">Multi-pass membrane protein</topology>
    </subcellularLocation>
</comment>
<comment type="similarity">
    <text evidence="9">Belongs to the DHHC palmitoyltransferase family. ERF2/ZDHHC9 subfamily.</text>
</comment>
<evidence type="ECO:0000256" key="1">
    <source>
        <dbReference type="ARBA" id="ARBA00004127"/>
    </source>
</evidence>
<evidence type="ECO:0000259" key="12">
    <source>
        <dbReference type="Pfam" id="PF01529"/>
    </source>
</evidence>
<comment type="catalytic activity">
    <reaction evidence="10 11">
        <text>L-cysteinyl-[protein] + hexadecanoyl-CoA = S-hexadecanoyl-L-cysteinyl-[protein] + CoA</text>
        <dbReference type="Rhea" id="RHEA:36683"/>
        <dbReference type="Rhea" id="RHEA-COMP:10131"/>
        <dbReference type="Rhea" id="RHEA-COMP:11032"/>
        <dbReference type="ChEBI" id="CHEBI:29950"/>
        <dbReference type="ChEBI" id="CHEBI:57287"/>
        <dbReference type="ChEBI" id="CHEBI:57379"/>
        <dbReference type="ChEBI" id="CHEBI:74151"/>
        <dbReference type="EC" id="2.3.1.225"/>
    </reaction>
</comment>